<protein>
    <recommendedName>
        <fullName evidence="2">Activator of Hsp90 ATPase homologue 1/2-like C-terminal domain-containing protein</fullName>
    </recommendedName>
</protein>
<dbReference type="InterPro" id="IPR013538">
    <property type="entry name" value="ASHA1/2-like_C"/>
</dbReference>
<dbReference type="Pfam" id="PF08327">
    <property type="entry name" value="AHSA1"/>
    <property type="match status" value="1"/>
</dbReference>
<reference evidence="4" key="1">
    <citation type="submission" date="2016-04" db="EMBL/GenBank/DDBJ databases">
        <authorList>
            <person name="Strepis N."/>
        </authorList>
    </citation>
    <scope>NUCLEOTIDE SEQUENCE [LARGE SCALE GENOMIC DNA]</scope>
</reference>
<organism evidence="3 4">
    <name type="scientific">Trichococcus pasteurii</name>
    <dbReference type="NCBI Taxonomy" id="43064"/>
    <lineage>
        <taxon>Bacteria</taxon>
        <taxon>Bacillati</taxon>
        <taxon>Bacillota</taxon>
        <taxon>Bacilli</taxon>
        <taxon>Lactobacillales</taxon>
        <taxon>Carnobacteriaceae</taxon>
        <taxon>Trichococcus</taxon>
    </lineage>
</organism>
<accession>A0A1W1IFW4</accession>
<dbReference type="InterPro" id="IPR023393">
    <property type="entry name" value="START-like_dom_sf"/>
</dbReference>
<name>A0A1W1IFW4_9LACT</name>
<proteinExistence type="inferred from homology"/>
<evidence type="ECO:0000256" key="1">
    <source>
        <dbReference type="ARBA" id="ARBA00006817"/>
    </source>
</evidence>
<dbReference type="RefSeq" id="WP_177208553.1">
    <property type="nucleotide sequence ID" value="NZ_FONM01000004.1"/>
</dbReference>
<feature type="domain" description="Activator of Hsp90 ATPase homologue 1/2-like C-terminal" evidence="2">
    <location>
        <begin position="22"/>
        <end position="132"/>
    </location>
</feature>
<gene>
    <name evidence="3" type="ORF">TPAS_1340</name>
</gene>
<evidence type="ECO:0000259" key="2">
    <source>
        <dbReference type="Pfam" id="PF08327"/>
    </source>
</evidence>
<dbReference type="Gene3D" id="3.30.530.20">
    <property type="match status" value="1"/>
</dbReference>
<dbReference type="STRING" id="43064.SAMN04488086_10443"/>
<comment type="similarity">
    <text evidence="1">Belongs to the AHA1 family.</text>
</comment>
<sequence length="162" mass="18812">MYATIKKQNGPTIAEFNRTVPYPIESVWRMLTVNEQLQKWFPQLEIEQLRPEGKIRFDFGNGSYEEMTILKVSEPSSFTFTWDTNIMRFELSGTADGQADLKLSEDIVEVTPHTPRDIAGWHACLENIIAILDGYPVRPGPAENWDELYQYYENEFEILAEE</sequence>
<dbReference type="AlphaFoldDB" id="A0A1W1IFW4"/>
<evidence type="ECO:0000313" key="3">
    <source>
        <dbReference type="EMBL" id="SLM51663.1"/>
    </source>
</evidence>
<dbReference type="CDD" id="cd08899">
    <property type="entry name" value="SRPBCC_CalC_Aha1-like_6"/>
    <property type="match status" value="1"/>
</dbReference>
<keyword evidence="4" id="KW-1185">Reference proteome</keyword>
<evidence type="ECO:0000313" key="4">
    <source>
        <dbReference type="Proteomes" id="UP000195985"/>
    </source>
</evidence>
<dbReference type="Proteomes" id="UP000195985">
    <property type="component" value="Unassembled WGS sequence"/>
</dbReference>
<dbReference type="EMBL" id="FWEY01000003">
    <property type="protein sequence ID" value="SLM51663.1"/>
    <property type="molecule type" value="Genomic_DNA"/>
</dbReference>
<dbReference type="SUPFAM" id="SSF55961">
    <property type="entry name" value="Bet v1-like"/>
    <property type="match status" value="1"/>
</dbReference>